<evidence type="ECO:0000256" key="3">
    <source>
        <dbReference type="ARBA" id="ARBA00022692"/>
    </source>
</evidence>
<proteinExistence type="predicted"/>
<keyword evidence="9" id="KW-1185">Reference proteome</keyword>
<sequence length="226" mass="23693">MSNDQLAPRSGVAPGTRWRWLALFFFGAAVLAGPVYFAAEIERIANVAVEFARTSPLLVAGAIVVALALDIFLPVPNGVTNTLAGAIFGFAFGSVVIWIGLMAASLLGYTVGVLAARPLALKLLGEQELIRAHRFASGTGPLVLIFSRPVPVFAELATIASGMAGMRLGQFVIITGLANISVAIVFSAIGSAAFADQSGLLAMTGSVVLPLIAWLVFRRWHTRQSS</sequence>
<dbReference type="InterPro" id="IPR051311">
    <property type="entry name" value="DedA_domain"/>
</dbReference>
<dbReference type="InterPro" id="IPR032816">
    <property type="entry name" value="VTT_dom"/>
</dbReference>
<evidence type="ECO:0000313" key="8">
    <source>
        <dbReference type="EMBL" id="TSB02344.1"/>
    </source>
</evidence>
<comment type="caution">
    <text evidence="8">The sequence shown here is derived from an EMBL/GenBank/DDBJ whole genome shotgun (WGS) entry which is preliminary data.</text>
</comment>
<protein>
    <submittedName>
        <fullName evidence="8">TVP38/TMEM64 family protein</fullName>
    </submittedName>
</protein>
<dbReference type="GO" id="GO:0005886">
    <property type="term" value="C:plasma membrane"/>
    <property type="evidence" value="ECO:0007669"/>
    <property type="project" value="UniProtKB-SubCell"/>
</dbReference>
<reference evidence="8 9" key="1">
    <citation type="submission" date="2019-07" db="EMBL/GenBank/DDBJ databases">
        <authorList>
            <person name="Park M."/>
        </authorList>
    </citation>
    <scope>NUCLEOTIDE SEQUENCE [LARGE SCALE GENOMIC DNA]</scope>
    <source>
        <strain evidence="8 9">KCTC32445</strain>
    </source>
</reference>
<name>A0A553WCD8_9SPHN</name>
<feature type="domain" description="VTT" evidence="7">
    <location>
        <begin position="75"/>
        <end position="191"/>
    </location>
</feature>
<gene>
    <name evidence="8" type="ORF">FOM92_14710</name>
</gene>
<evidence type="ECO:0000256" key="6">
    <source>
        <dbReference type="SAM" id="Phobius"/>
    </source>
</evidence>
<dbReference type="OrthoDB" id="7448343at2"/>
<feature type="transmembrane region" description="Helical" evidence="6">
    <location>
        <begin position="20"/>
        <end position="39"/>
    </location>
</feature>
<keyword evidence="5 6" id="KW-0472">Membrane</keyword>
<accession>A0A553WCD8</accession>
<organism evidence="8 9">
    <name type="scientific">Sphingorhabdus contaminans</name>
    <dbReference type="NCBI Taxonomy" id="1343899"/>
    <lineage>
        <taxon>Bacteria</taxon>
        <taxon>Pseudomonadati</taxon>
        <taxon>Pseudomonadota</taxon>
        <taxon>Alphaproteobacteria</taxon>
        <taxon>Sphingomonadales</taxon>
        <taxon>Sphingomonadaceae</taxon>
        <taxon>Sphingorhabdus</taxon>
    </lineage>
</organism>
<dbReference type="EMBL" id="VKKU01000002">
    <property type="protein sequence ID" value="TSB02344.1"/>
    <property type="molecule type" value="Genomic_DNA"/>
</dbReference>
<dbReference type="RefSeq" id="WP_143777562.1">
    <property type="nucleotide sequence ID" value="NZ_VKKU01000002.1"/>
</dbReference>
<evidence type="ECO:0000256" key="4">
    <source>
        <dbReference type="ARBA" id="ARBA00022989"/>
    </source>
</evidence>
<comment type="subcellular location">
    <subcellularLocation>
        <location evidence="1">Cell membrane</location>
        <topology evidence="1">Multi-pass membrane protein</topology>
    </subcellularLocation>
</comment>
<evidence type="ECO:0000256" key="2">
    <source>
        <dbReference type="ARBA" id="ARBA00022475"/>
    </source>
</evidence>
<keyword evidence="4 6" id="KW-1133">Transmembrane helix</keyword>
<dbReference type="Proteomes" id="UP000320160">
    <property type="component" value="Unassembled WGS sequence"/>
</dbReference>
<evidence type="ECO:0000256" key="1">
    <source>
        <dbReference type="ARBA" id="ARBA00004651"/>
    </source>
</evidence>
<dbReference type="PANTHER" id="PTHR42709">
    <property type="entry name" value="ALKALINE PHOSPHATASE LIKE PROTEIN"/>
    <property type="match status" value="1"/>
</dbReference>
<dbReference type="PANTHER" id="PTHR42709:SF6">
    <property type="entry name" value="UNDECAPRENYL PHOSPHATE TRANSPORTER A"/>
    <property type="match status" value="1"/>
</dbReference>
<feature type="transmembrane region" description="Helical" evidence="6">
    <location>
        <begin position="200"/>
        <end position="217"/>
    </location>
</feature>
<keyword evidence="3 6" id="KW-0812">Transmembrane</keyword>
<feature type="transmembrane region" description="Helical" evidence="6">
    <location>
        <begin position="87"/>
        <end position="116"/>
    </location>
</feature>
<evidence type="ECO:0000313" key="9">
    <source>
        <dbReference type="Proteomes" id="UP000320160"/>
    </source>
</evidence>
<dbReference type="Pfam" id="PF09335">
    <property type="entry name" value="VTT_dom"/>
    <property type="match status" value="1"/>
</dbReference>
<evidence type="ECO:0000259" key="7">
    <source>
        <dbReference type="Pfam" id="PF09335"/>
    </source>
</evidence>
<evidence type="ECO:0000256" key="5">
    <source>
        <dbReference type="ARBA" id="ARBA00023136"/>
    </source>
</evidence>
<keyword evidence="2" id="KW-1003">Cell membrane</keyword>
<feature type="transmembrane region" description="Helical" evidence="6">
    <location>
        <begin position="171"/>
        <end position="194"/>
    </location>
</feature>
<feature type="transmembrane region" description="Helical" evidence="6">
    <location>
        <begin position="51"/>
        <end position="75"/>
    </location>
</feature>
<dbReference type="AlphaFoldDB" id="A0A553WCD8"/>